<protein>
    <recommendedName>
        <fullName evidence="12">ATP-dependent RNA helicase</fullName>
        <ecNumber evidence="12">3.6.4.13</ecNumber>
    </recommendedName>
</protein>
<dbReference type="GO" id="GO:0006364">
    <property type="term" value="P:rRNA processing"/>
    <property type="evidence" value="ECO:0007669"/>
    <property type="project" value="UniProtKB-KW"/>
</dbReference>
<evidence type="ECO:0000256" key="5">
    <source>
        <dbReference type="ARBA" id="ARBA00022801"/>
    </source>
</evidence>
<dbReference type="GO" id="GO:0005730">
    <property type="term" value="C:nucleolus"/>
    <property type="evidence" value="ECO:0007669"/>
    <property type="project" value="UniProtKB-SubCell"/>
</dbReference>
<dbReference type="Pfam" id="PF00271">
    <property type="entry name" value="Helicase_C"/>
    <property type="match status" value="1"/>
</dbReference>
<evidence type="ECO:0000259" key="15">
    <source>
        <dbReference type="PROSITE" id="PS51194"/>
    </source>
</evidence>
<gene>
    <name evidence="16" type="ORF">EW026_g3091</name>
</gene>
<dbReference type="GO" id="GO:0003724">
    <property type="term" value="F:RNA helicase activity"/>
    <property type="evidence" value="ECO:0007669"/>
    <property type="project" value="UniProtKB-EC"/>
</dbReference>
<evidence type="ECO:0000313" key="17">
    <source>
        <dbReference type="Proteomes" id="UP000309038"/>
    </source>
</evidence>
<proteinExistence type="inferred from homology"/>
<comment type="catalytic activity">
    <reaction evidence="12">
        <text>ATP + H2O = ADP + phosphate + H(+)</text>
        <dbReference type="Rhea" id="RHEA:13065"/>
        <dbReference type="ChEBI" id="CHEBI:15377"/>
        <dbReference type="ChEBI" id="CHEBI:15378"/>
        <dbReference type="ChEBI" id="CHEBI:30616"/>
        <dbReference type="ChEBI" id="CHEBI:43474"/>
        <dbReference type="ChEBI" id="CHEBI:456216"/>
        <dbReference type="EC" id="3.6.4.13"/>
    </reaction>
</comment>
<dbReference type="GO" id="GO:0003723">
    <property type="term" value="F:RNA binding"/>
    <property type="evidence" value="ECO:0007669"/>
    <property type="project" value="UniProtKB-UniRule"/>
</dbReference>
<dbReference type="CDD" id="cd17960">
    <property type="entry name" value="DEADc_DDX55"/>
    <property type="match status" value="1"/>
</dbReference>
<keyword evidence="4 11" id="KW-0547">Nucleotide-binding</keyword>
<dbReference type="InterPro" id="IPR011545">
    <property type="entry name" value="DEAD/DEAH_box_helicase_dom"/>
</dbReference>
<comment type="caution">
    <text evidence="16">The sequence shown here is derived from an EMBL/GenBank/DDBJ whole genome shotgun (WGS) entry which is preliminary data.</text>
</comment>
<dbReference type="GO" id="GO:0005524">
    <property type="term" value="F:ATP binding"/>
    <property type="evidence" value="ECO:0007669"/>
    <property type="project" value="UniProtKB-UniRule"/>
</dbReference>
<keyword evidence="8 12" id="KW-0694">RNA-binding</keyword>
<evidence type="ECO:0000256" key="3">
    <source>
        <dbReference type="ARBA" id="ARBA00022552"/>
    </source>
</evidence>
<keyword evidence="2" id="KW-0690">Ribosome biogenesis</keyword>
<dbReference type="AlphaFoldDB" id="A0A4S4KL90"/>
<dbReference type="SUPFAM" id="SSF52540">
    <property type="entry name" value="P-loop containing nucleoside triphosphate hydrolases"/>
    <property type="match status" value="1"/>
</dbReference>
<evidence type="ECO:0000259" key="14">
    <source>
        <dbReference type="PROSITE" id="PS51192"/>
    </source>
</evidence>
<feature type="domain" description="Helicase C-terminal" evidence="15">
    <location>
        <begin position="224"/>
        <end position="390"/>
    </location>
</feature>
<dbReference type="EMBL" id="SGPJ01000088">
    <property type="protein sequence ID" value="THG99221.1"/>
    <property type="molecule type" value="Genomic_DNA"/>
</dbReference>
<dbReference type="InterPro" id="IPR056330">
    <property type="entry name" value="CTT_SPB4"/>
</dbReference>
<evidence type="ECO:0000313" key="16">
    <source>
        <dbReference type="EMBL" id="THG99221.1"/>
    </source>
</evidence>
<dbReference type="Pfam" id="PF00270">
    <property type="entry name" value="DEAD"/>
    <property type="match status" value="1"/>
</dbReference>
<evidence type="ECO:0000256" key="2">
    <source>
        <dbReference type="ARBA" id="ARBA00022517"/>
    </source>
</evidence>
<dbReference type="PROSITE" id="PS51194">
    <property type="entry name" value="HELICASE_CTER"/>
    <property type="match status" value="1"/>
</dbReference>
<comment type="similarity">
    <text evidence="10">Belongs to the DEAD box helicase family. DDX55/SPB4 subfamily.</text>
</comment>
<evidence type="ECO:0000256" key="10">
    <source>
        <dbReference type="ARBA" id="ARBA00038002"/>
    </source>
</evidence>
<feature type="compositionally biased region" description="Acidic residues" evidence="13">
    <location>
        <begin position="562"/>
        <end position="574"/>
    </location>
</feature>
<dbReference type="Pfam" id="PF23681">
    <property type="entry name" value="CTT_SPB4"/>
    <property type="match status" value="1"/>
</dbReference>
<dbReference type="Proteomes" id="UP000309038">
    <property type="component" value="Unassembled WGS sequence"/>
</dbReference>
<evidence type="ECO:0000256" key="12">
    <source>
        <dbReference type="RuleBase" id="RU365068"/>
    </source>
</evidence>
<comment type="function">
    <text evidence="12">RNA helicase.</text>
</comment>
<comment type="domain">
    <text evidence="12">The Q motif is unique to and characteristic of the DEAD box family of RNA helicases and controls ATP binding and hydrolysis.</text>
</comment>
<dbReference type="SMART" id="SM00490">
    <property type="entry name" value="HELICc"/>
    <property type="match status" value="1"/>
</dbReference>
<feature type="compositionally biased region" description="Basic and acidic residues" evidence="13">
    <location>
        <begin position="506"/>
        <end position="517"/>
    </location>
</feature>
<dbReference type="InterPro" id="IPR001650">
    <property type="entry name" value="Helicase_C-like"/>
</dbReference>
<dbReference type="CDD" id="cd18787">
    <property type="entry name" value="SF2_C_DEAD"/>
    <property type="match status" value="1"/>
</dbReference>
<dbReference type="EC" id="3.6.4.13" evidence="12"/>
<evidence type="ECO:0000256" key="8">
    <source>
        <dbReference type="ARBA" id="ARBA00022884"/>
    </source>
</evidence>
<keyword evidence="9" id="KW-0175">Coiled coil</keyword>
<dbReference type="PROSITE" id="PS51192">
    <property type="entry name" value="HELICASE_ATP_BIND_1"/>
    <property type="match status" value="1"/>
</dbReference>
<sequence>MQNKDVVVEAVTGSGKTLAFVIPILEKLIRRESKLRKNDMGALVISPTRELATQIHSVFSLFLSSQPSAQHVISSDSSPAEDVQRFLATGADIVIGTPGRMEEFLLGKGRHVVNVKELEVLVLDEADRLLDLGFQQALTRIVTHLPKQRRTGLFSATMTDADAISELVRVGLRNPARIVVKVQTKRVNGKGVALDGKNVGGVIEERRIPANLQNFYVSCSPAEKLVQLNRIIRHETGQQQSSRFIVYFATCACVDYFYRILPSLLPADVNLYSLHGHLPPATRTQTLASFTTDVATPSSPAILLATDVAARGLDVPDVDVVLQFDPPSDPKAFSHRCGRTARAGRKGRAWVLLTGREVDYVDFMAVRKIPLKERRRFDLDGSPTDNSDGQPEDPEVQIALEAMRKTVLTDRTLYDKAVKAFVSFVRAYSKHEASYIFRIKDLDLIGVAKSFGLLRLPRMPELKDAPKDGWQDADMNWSAYAYIDKVKEAKRLAEAEKKPVSMVDIESTKRQRAEQKKVNAAWSNNSSRREEREKRKEKKDRKRKWEKTQLNSATENGTKDDQELDSGEDEEDWEELAREERMAKKVKRGEVSQGEFDKEFADL</sequence>
<dbReference type="InterPro" id="IPR027417">
    <property type="entry name" value="P-loop_NTPase"/>
</dbReference>
<evidence type="ECO:0000256" key="4">
    <source>
        <dbReference type="ARBA" id="ARBA00022741"/>
    </source>
</evidence>
<dbReference type="Pfam" id="PF13959">
    <property type="entry name" value="CTE_SPB4"/>
    <property type="match status" value="1"/>
</dbReference>
<dbReference type="GO" id="GO:0016887">
    <property type="term" value="F:ATP hydrolysis activity"/>
    <property type="evidence" value="ECO:0007669"/>
    <property type="project" value="RHEA"/>
</dbReference>
<evidence type="ECO:0000256" key="7">
    <source>
        <dbReference type="ARBA" id="ARBA00022840"/>
    </source>
</evidence>
<evidence type="ECO:0000256" key="13">
    <source>
        <dbReference type="SAM" id="MobiDB-lite"/>
    </source>
</evidence>
<dbReference type="InterPro" id="IPR014001">
    <property type="entry name" value="Helicase_ATP-bd"/>
</dbReference>
<reference evidence="16 17" key="1">
    <citation type="submission" date="2019-02" db="EMBL/GenBank/DDBJ databases">
        <title>Genome sequencing of the rare red list fungi Phlebia centrifuga.</title>
        <authorList>
            <person name="Buettner E."/>
            <person name="Kellner H."/>
        </authorList>
    </citation>
    <scope>NUCLEOTIDE SEQUENCE [LARGE SCALE GENOMIC DNA]</scope>
    <source>
        <strain evidence="16 17">DSM 108282</strain>
    </source>
</reference>
<keyword evidence="3" id="KW-0698">rRNA processing</keyword>
<dbReference type="InterPro" id="IPR000629">
    <property type="entry name" value="RNA-helicase_DEAD-box_CS"/>
</dbReference>
<dbReference type="PANTHER" id="PTHR24031">
    <property type="entry name" value="RNA HELICASE"/>
    <property type="match status" value="1"/>
</dbReference>
<comment type="subcellular location">
    <subcellularLocation>
        <location evidence="1">Nucleus</location>
        <location evidence="1">Nucleolus</location>
    </subcellularLocation>
</comment>
<accession>A0A4S4KL90</accession>
<keyword evidence="5 11" id="KW-0378">Hydrolase</keyword>
<dbReference type="Gene3D" id="3.40.50.300">
    <property type="entry name" value="P-loop containing nucleotide triphosphate hydrolases"/>
    <property type="match status" value="2"/>
</dbReference>
<evidence type="ECO:0000256" key="1">
    <source>
        <dbReference type="ARBA" id="ARBA00004604"/>
    </source>
</evidence>
<dbReference type="SMART" id="SM01178">
    <property type="entry name" value="DUF4217"/>
    <property type="match status" value="1"/>
</dbReference>
<feature type="domain" description="Helicase ATP-binding" evidence="14">
    <location>
        <begin position="1"/>
        <end position="176"/>
    </location>
</feature>
<evidence type="ECO:0000256" key="11">
    <source>
        <dbReference type="RuleBase" id="RU000492"/>
    </source>
</evidence>
<keyword evidence="17" id="KW-1185">Reference proteome</keyword>
<name>A0A4S4KL90_9APHY</name>
<dbReference type="InterPro" id="IPR025313">
    <property type="entry name" value="SPB4-like_CTE"/>
</dbReference>
<keyword evidence="7 11" id="KW-0067">ATP-binding</keyword>
<evidence type="ECO:0000256" key="6">
    <source>
        <dbReference type="ARBA" id="ARBA00022806"/>
    </source>
</evidence>
<dbReference type="SMART" id="SM00487">
    <property type="entry name" value="DEXDc"/>
    <property type="match status" value="1"/>
</dbReference>
<dbReference type="PROSITE" id="PS00039">
    <property type="entry name" value="DEAD_ATP_HELICASE"/>
    <property type="match status" value="1"/>
</dbReference>
<feature type="compositionally biased region" description="Basic residues" evidence="13">
    <location>
        <begin position="535"/>
        <end position="545"/>
    </location>
</feature>
<organism evidence="16 17">
    <name type="scientific">Hermanssonia centrifuga</name>
    <dbReference type="NCBI Taxonomy" id="98765"/>
    <lineage>
        <taxon>Eukaryota</taxon>
        <taxon>Fungi</taxon>
        <taxon>Dikarya</taxon>
        <taxon>Basidiomycota</taxon>
        <taxon>Agaricomycotina</taxon>
        <taxon>Agaricomycetes</taxon>
        <taxon>Polyporales</taxon>
        <taxon>Meruliaceae</taxon>
        <taxon>Hermanssonia</taxon>
    </lineage>
</organism>
<evidence type="ECO:0000256" key="9">
    <source>
        <dbReference type="ARBA" id="ARBA00023054"/>
    </source>
</evidence>
<keyword evidence="6 11" id="KW-0347">Helicase</keyword>
<feature type="region of interest" description="Disordered" evidence="13">
    <location>
        <begin position="497"/>
        <end position="603"/>
    </location>
</feature>